<gene>
    <name evidence="2" type="ORF">EZS28_023191</name>
</gene>
<feature type="region of interest" description="Disordered" evidence="1">
    <location>
        <begin position="50"/>
        <end position="119"/>
    </location>
</feature>
<name>A0A5J4VFQ3_9EUKA</name>
<evidence type="ECO:0000313" key="2">
    <source>
        <dbReference type="EMBL" id="KAA6381282.1"/>
    </source>
</evidence>
<evidence type="ECO:0000256" key="1">
    <source>
        <dbReference type="SAM" id="MobiDB-lite"/>
    </source>
</evidence>
<reference evidence="2 3" key="1">
    <citation type="submission" date="2019-03" db="EMBL/GenBank/DDBJ databases">
        <title>Single cell metagenomics reveals metabolic interactions within the superorganism composed of flagellate Streblomastix strix and complex community of Bacteroidetes bacteria on its surface.</title>
        <authorList>
            <person name="Treitli S.C."/>
            <person name="Kolisko M."/>
            <person name="Husnik F."/>
            <person name="Keeling P."/>
            <person name="Hampl V."/>
        </authorList>
    </citation>
    <scope>NUCLEOTIDE SEQUENCE [LARGE SCALE GENOMIC DNA]</scope>
    <source>
        <strain evidence="2">ST1C</strain>
    </source>
</reference>
<dbReference type="EMBL" id="SNRW01007414">
    <property type="protein sequence ID" value="KAA6381282.1"/>
    <property type="molecule type" value="Genomic_DNA"/>
</dbReference>
<feature type="compositionally biased region" description="Basic residues" evidence="1">
    <location>
        <begin position="1"/>
        <end position="13"/>
    </location>
</feature>
<organism evidence="2 3">
    <name type="scientific">Streblomastix strix</name>
    <dbReference type="NCBI Taxonomy" id="222440"/>
    <lineage>
        <taxon>Eukaryota</taxon>
        <taxon>Metamonada</taxon>
        <taxon>Preaxostyla</taxon>
        <taxon>Oxymonadida</taxon>
        <taxon>Streblomastigidae</taxon>
        <taxon>Streblomastix</taxon>
    </lineage>
</organism>
<feature type="compositionally biased region" description="Basic and acidic residues" evidence="1">
    <location>
        <begin position="109"/>
        <end position="119"/>
    </location>
</feature>
<proteinExistence type="predicted"/>
<dbReference type="AlphaFoldDB" id="A0A5J4VFQ3"/>
<feature type="region of interest" description="Disordered" evidence="1">
    <location>
        <begin position="1"/>
        <end position="38"/>
    </location>
</feature>
<feature type="compositionally biased region" description="Low complexity" evidence="1">
    <location>
        <begin position="14"/>
        <end position="26"/>
    </location>
</feature>
<feature type="compositionally biased region" description="Basic residues" evidence="1">
    <location>
        <begin position="97"/>
        <end position="108"/>
    </location>
</feature>
<evidence type="ECO:0000313" key="3">
    <source>
        <dbReference type="Proteomes" id="UP000324800"/>
    </source>
</evidence>
<dbReference type="Proteomes" id="UP000324800">
    <property type="component" value="Unassembled WGS sequence"/>
</dbReference>
<sequence>MSARSRYRLRNQRRNQPPQSQPPLNRAKSNKNRPSQQQLQLMRNLVQQIQRNQQQNRQAKNSPTKPHAKSPSVALKETVAIYSRKQRRKLKSESRKQRNKKRKQRKSAKKQEKRQIRDQMNRENYLSWIQHYGQSLYKNSREILRKNQVEIQDLIDKYGDFVLLQVSSGDPEIMTLSKPLNLDLLRQAINEARTGHS</sequence>
<comment type="caution">
    <text evidence="2">The sequence shown here is derived from an EMBL/GenBank/DDBJ whole genome shotgun (WGS) entry which is preliminary data.</text>
</comment>
<accession>A0A5J4VFQ3</accession>
<protein>
    <submittedName>
        <fullName evidence="2">Uncharacterized protein</fullName>
    </submittedName>
</protein>